<feature type="transmembrane region" description="Helical" evidence="1">
    <location>
        <begin position="59"/>
        <end position="78"/>
    </location>
</feature>
<keyword evidence="1" id="KW-1133">Transmembrane helix</keyword>
<dbReference type="Pfam" id="PF09852">
    <property type="entry name" value="DUF2079"/>
    <property type="match status" value="1"/>
</dbReference>
<comment type="caution">
    <text evidence="2">The sequence shown here is derived from an EMBL/GenBank/DDBJ whole genome shotgun (WGS) entry which is preliminary data.</text>
</comment>
<accession>A0A1G1KYG3</accession>
<gene>
    <name evidence="2" type="ORF">A3G33_06845</name>
</gene>
<feature type="transmembrane region" description="Helical" evidence="1">
    <location>
        <begin position="21"/>
        <end position="47"/>
    </location>
</feature>
<reference evidence="2 3" key="1">
    <citation type="journal article" date="2016" name="Nat. Commun.">
        <title>Thousands of microbial genomes shed light on interconnected biogeochemical processes in an aquifer system.</title>
        <authorList>
            <person name="Anantharaman K."/>
            <person name="Brown C.T."/>
            <person name="Hug L.A."/>
            <person name="Sharon I."/>
            <person name="Castelle C.J."/>
            <person name="Probst A.J."/>
            <person name="Thomas B.C."/>
            <person name="Singh A."/>
            <person name="Wilkins M.J."/>
            <person name="Karaoz U."/>
            <person name="Brodie E.L."/>
            <person name="Williams K.H."/>
            <person name="Hubbard S.S."/>
            <person name="Banfield J.F."/>
        </authorList>
    </citation>
    <scope>NUCLEOTIDE SEQUENCE [LARGE SCALE GENOMIC DNA]</scope>
</reference>
<keyword evidence="1" id="KW-0472">Membrane</keyword>
<evidence type="ECO:0000313" key="2">
    <source>
        <dbReference type="EMBL" id="OGW97948.1"/>
    </source>
</evidence>
<dbReference type="AlphaFoldDB" id="A0A1G1KYG3"/>
<dbReference type="InterPro" id="IPR018650">
    <property type="entry name" value="STSV1_Orf64"/>
</dbReference>
<protein>
    <recommendedName>
        <fullName evidence="4">DUF2079 domain-containing protein</fullName>
    </recommendedName>
</protein>
<evidence type="ECO:0000313" key="3">
    <source>
        <dbReference type="Proteomes" id="UP000178187"/>
    </source>
</evidence>
<feature type="transmembrane region" description="Helical" evidence="1">
    <location>
        <begin position="291"/>
        <end position="310"/>
    </location>
</feature>
<name>A0A1G1KYG3_9BACT</name>
<feature type="transmembrane region" description="Helical" evidence="1">
    <location>
        <begin position="428"/>
        <end position="449"/>
    </location>
</feature>
<dbReference type="EMBL" id="MHFR01000037">
    <property type="protein sequence ID" value="OGW97948.1"/>
    <property type="molecule type" value="Genomic_DNA"/>
</dbReference>
<keyword evidence="1" id="KW-0812">Transmembrane</keyword>
<feature type="transmembrane region" description="Helical" evidence="1">
    <location>
        <begin position="181"/>
        <end position="200"/>
    </location>
</feature>
<sequence length="557" mass="63978">MSTSKVPGIDQSGIVKKLLYLLLEVAFMISVYIVLTGATHLLSPVILELFHNKPKIHRLFLSILTSSLLLVFGCLETSGRLDNRFILVRIAKKIRLSEITWVGLIYVITSCVFAYSSYIRHHVFKSSFDFAIFSQAVWNTWHGHFLYSSIKGGICLLGDHISPILALLAPLYGLWNDSAVLLLFQAVVSASAIFPIYFIAKEVLSDRKLPIVFVICYALYLPVRNAVRFDFHPELLGEPMMLWAFYFILKNKLITTSIFLAAILTTKEIACAPVAMIGLYCWWFRKNRLFGIAWFIIAMTVFLIDIKMVAPYFSGSDYFYLGNYSTWKETGLKAFLSYMLQPSTFTYLKKIFLPLGFFSFFSPSTFLLTLPILTQNLSAAGPLSRSIFFQYTTYLTSFVFISAIYGFRNSTNWAFNLLKGSKHKIIKMEIYWLLSWSLLLTGVSEYHVIREYQKQDNAHLEYIRQYLKTIPSSISVRTHEFFAPHSYNRKELHIFENNHPREGGAEKALNSECVVLDRTLLGPSADDKIESLIAAKYIVYHEHDGFYDFRRTQPSQK</sequence>
<feature type="transmembrane region" description="Helical" evidence="1">
    <location>
        <begin position="388"/>
        <end position="407"/>
    </location>
</feature>
<feature type="transmembrane region" description="Helical" evidence="1">
    <location>
        <begin position="351"/>
        <end position="373"/>
    </location>
</feature>
<feature type="transmembrane region" description="Helical" evidence="1">
    <location>
        <begin position="207"/>
        <end position="223"/>
    </location>
</feature>
<proteinExistence type="predicted"/>
<feature type="transmembrane region" description="Helical" evidence="1">
    <location>
        <begin position="99"/>
        <end position="118"/>
    </location>
</feature>
<dbReference type="Proteomes" id="UP000178187">
    <property type="component" value="Unassembled WGS sequence"/>
</dbReference>
<feature type="transmembrane region" description="Helical" evidence="1">
    <location>
        <begin position="243"/>
        <end position="262"/>
    </location>
</feature>
<evidence type="ECO:0000256" key="1">
    <source>
        <dbReference type="SAM" id="Phobius"/>
    </source>
</evidence>
<organism evidence="2 3">
    <name type="scientific">Candidatus Danuiimicrobium aquiferis</name>
    <dbReference type="NCBI Taxonomy" id="1801832"/>
    <lineage>
        <taxon>Bacteria</taxon>
        <taxon>Pseudomonadati</taxon>
        <taxon>Candidatus Omnitrophota</taxon>
        <taxon>Candidatus Danuiimicrobium</taxon>
    </lineage>
</organism>
<evidence type="ECO:0008006" key="4">
    <source>
        <dbReference type="Google" id="ProtNLM"/>
    </source>
</evidence>